<dbReference type="InterPro" id="IPR035093">
    <property type="entry name" value="RelE/ParE_toxin_dom_sf"/>
</dbReference>
<dbReference type="EMBL" id="JAKZGS010000014">
    <property type="protein sequence ID" value="MCH7399321.1"/>
    <property type="molecule type" value="Genomic_DNA"/>
</dbReference>
<protein>
    <submittedName>
        <fullName evidence="2">Type II toxin-antitoxin system RelE/ParE family toxin</fullName>
    </submittedName>
</protein>
<dbReference type="Gene3D" id="3.30.2310.20">
    <property type="entry name" value="RelE-like"/>
    <property type="match status" value="1"/>
</dbReference>
<dbReference type="RefSeq" id="WP_369415213.1">
    <property type="nucleotide sequence ID" value="NZ_JAKZGS010000014.1"/>
</dbReference>
<dbReference type="Proteomes" id="UP001165488">
    <property type="component" value="Unassembled WGS sequence"/>
</dbReference>
<dbReference type="Pfam" id="PF05016">
    <property type="entry name" value="ParE_toxin"/>
    <property type="match status" value="1"/>
</dbReference>
<proteinExistence type="predicted"/>
<keyword evidence="3" id="KW-1185">Reference proteome</keyword>
<name>A0ABS9URS2_9BACT</name>
<accession>A0ABS9URS2</accession>
<evidence type="ECO:0000256" key="1">
    <source>
        <dbReference type="ARBA" id="ARBA00022649"/>
    </source>
</evidence>
<sequence length="100" mass="11968">MKRKVVFSSRAKTRLSDLLDYLEFKWSSKVKQDFINKLDHSVNRIVDFPNSCPESKEIKGLFKCVVTKQTSIYYRINEDEIEIIMLFDNRENPNKIHRIQ</sequence>
<dbReference type="InterPro" id="IPR007712">
    <property type="entry name" value="RelE/ParE_toxin"/>
</dbReference>
<evidence type="ECO:0000313" key="2">
    <source>
        <dbReference type="EMBL" id="MCH7399321.1"/>
    </source>
</evidence>
<comment type="caution">
    <text evidence="2">The sequence shown here is derived from an EMBL/GenBank/DDBJ whole genome shotgun (WGS) entry which is preliminary data.</text>
</comment>
<gene>
    <name evidence="2" type="ORF">MM236_15070</name>
</gene>
<evidence type="ECO:0000313" key="3">
    <source>
        <dbReference type="Proteomes" id="UP001165488"/>
    </source>
</evidence>
<organism evidence="2 3">
    <name type="scientific">Belliella calami</name>
    <dbReference type="NCBI Taxonomy" id="2923436"/>
    <lineage>
        <taxon>Bacteria</taxon>
        <taxon>Pseudomonadati</taxon>
        <taxon>Bacteroidota</taxon>
        <taxon>Cytophagia</taxon>
        <taxon>Cytophagales</taxon>
        <taxon>Cyclobacteriaceae</taxon>
        <taxon>Belliella</taxon>
    </lineage>
</organism>
<reference evidence="2" key="1">
    <citation type="submission" date="2022-03" db="EMBL/GenBank/DDBJ databases">
        <title>De novo assembled genomes of Belliella spp. (Cyclobacteriaceae) strains.</title>
        <authorList>
            <person name="Szabo A."/>
            <person name="Korponai K."/>
            <person name="Felfoldi T."/>
        </authorList>
    </citation>
    <scope>NUCLEOTIDE SEQUENCE</scope>
    <source>
        <strain evidence="2">DSM 107340</strain>
    </source>
</reference>
<keyword evidence="1" id="KW-1277">Toxin-antitoxin system</keyword>